<feature type="transmembrane region" description="Helical" evidence="7">
    <location>
        <begin position="45"/>
        <end position="63"/>
    </location>
</feature>
<name>A0A4Q0PCP9_9FLAO</name>
<dbReference type="InterPro" id="IPR032692">
    <property type="entry name" value="YccS_N"/>
</dbReference>
<evidence type="ECO:0000256" key="6">
    <source>
        <dbReference type="ARBA" id="ARBA00043993"/>
    </source>
</evidence>
<evidence type="ECO:0000256" key="3">
    <source>
        <dbReference type="ARBA" id="ARBA00022692"/>
    </source>
</evidence>
<dbReference type="EMBL" id="QOVM01000001">
    <property type="protein sequence ID" value="RXG24584.1"/>
    <property type="molecule type" value="Genomic_DNA"/>
</dbReference>
<organism evidence="10 11">
    <name type="scientific">Leeuwenhoekiella aequorea</name>
    <dbReference type="NCBI Taxonomy" id="283736"/>
    <lineage>
        <taxon>Bacteria</taxon>
        <taxon>Pseudomonadati</taxon>
        <taxon>Bacteroidota</taxon>
        <taxon>Flavobacteriia</taxon>
        <taxon>Flavobacteriales</taxon>
        <taxon>Flavobacteriaceae</taxon>
        <taxon>Leeuwenhoekiella</taxon>
    </lineage>
</organism>
<evidence type="ECO:0000259" key="8">
    <source>
        <dbReference type="Pfam" id="PF12805"/>
    </source>
</evidence>
<feature type="domain" description="Integral membrane protein YccS N-terminal" evidence="8">
    <location>
        <begin position="76"/>
        <end position="343"/>
    </location>
</feature>
<evidence type="ECO:0000313" key="10">
    <source>
        <dbReference type="EMBL" id="RXG24584.1"/>
    </source>
</evidence>
<feature type="domain" description="Integral membrane bound transporter" evidence="9">
    <location>
        <begin position="412"/>
        <end position="533"/>
    </location>
</feature>
<dbReference type="AlphaFoldDB" id="A0A4Q0PCP9"/>
<feature type="transmembrane region" description="Helical" evidence="7">
    <location>
        <begin position="448"/>
        <end position="465"/>
    </location>
</feature>
<reference evidence="10 11" key="1">
    <citation type="submission" date="2018-07" db="EMBL/GenBank/DDBJ databases">
        <title>Leeuwenhoekiella genomics.</title>
        <authorList>
            <person name="Tahon G."/>
            <person name="Willems A."/>
        </authorList>
    </citation>
    <scope>NUCLEOTIDE SEQUENCE [LARGE SCALE GENOMIC DNA]</scope>
    <source>
        <strain evidence="10 11">LMG 22550</strain>
    </source>
</reference>
<feature type="transmembrane region" description="Helical" evidence="7">
    <location>
        <begin position="494"/>
        <end position="511"/>
    </location>
</feature>
<evidence type="ECO:0000313" key="11">
    <source>
        <dbReference type="Proteomes" id="UP000289238"/>
    </source>
</evidence>
<comment type="subcellular location">
    <subcellularLocation>
        <location evidence="1">Cell membrane</location>
        <topology evidence="1">Multi-pass membrane protein</topology>
    </subcellularLocation>
</comment>
<keyword evidence="5 7" id="KW-0472">Membrane</keyword>
<comment type="similarity">
    <text evidence="6">Belongs to the YccS/YhfK family.</text>
</comment>
<dbReference type="InterPro" id="IPR049453">
    <property type="entry name" value="Memb_transporter_dom"/>
</dbReference>
<feature type="transmembrane region" description="Helical" evidence="7">
    <location>
        <begin position="70"/>
        <end position="89"/>
    </location>
</feature>
<keyword evidence="4 7" id="KW-1133">Transmembrane helix</keyword>
<dbReference type="OrthoDB" id="8670769at2"/>
<evidence type="ECO:0000256" key="1">
    <source>
        <dbReference type="ARBA" id="ARBA00004651"/>
    </source>
</evidence>
<feature type="transmembrane region" description="Helical" evidence="7">
    <location>
        <begin position="147"/>
        <end position="166"/>
    </location>
</feature>
<feature type="transmembrane region" description="Helical" evidence="7">
    <location>
        <begin position="20"/>
        <end position="39"/>
    </location>
</feature>
<dbReference type="PANTHER" id="PTHR30509:SF8">
    <property type="entry name" value="INNER MEMBRANE PROTEIN YCCS"/>
    <property type="match status" value="1"/>
</dbReference>
<evidence type="ECO:0000256" key="2">
    <source>
        <dbReference type="ARBA" id="ARBA00022475"/>
    </source>
</evidence>
<accession>A0A4Q0PCP9</accession>
<evidence type="ECO:0000256" key="7">
    <source>
        <dbReference type="SAM" id="Phobius"/>
    </source>
</evidence>
<keyword evidence="3 7" id="KW-0812">Transmembrane</keyword>
<evidence type="ECO:0000259" key="9">
    <source>
        <dbReference type="Pfam" id="PF13515"/>
    </source>
</evidence>
<keyword evidence="11" id="KW-1185">Reference proteome</keyword>
<dbReference type="Proteomes" id="UP000289238">
    <property type="component" value="Unassembled WGS sequence"/>
</dbReference>
<proteinExistence type="inferred from homology"/>
<gene>
    <name evidence="10" type="ORF">DSM00_374</name>
</gene>
<dbReference type="Pfam" id="PF13515">
    <property type="entry name" value="FUSC_2"/>
    <property type="match status" value="1"/>
</dbReference>
<dbReference type="RefSeq" id="WP_128756315.1">
    <property type="nucleotide sequence ID" value="NZ_QOVM01000001.1"/>
</dbReference>
<dbReference type="GO" id="GO:0005886">
    <property type="term" value="C:plasma membrane"/>
    <property type="evidence" value="ECO:0007669"/>
    <property type="project" value="UniProtKB-SubCell"/>
</dbReference>
<dbReference type="PANTHER" id="PTHR30509">
    <property type="entry name" value="P-HYDROXYBENZOIC ACID EFFLUX PUMP SUBUNIT-RELATED"/>
    <property type="match status" value="1"/>
</dbReference>
<keyword evidence="2" id="KW-1003">Cell membrane</keyword>
<feature type="transmembrane region" description="Helical" evidence="7">
    <location>
        <begin position="517"/>
        <end position="539"/>
    </location>
</feature>
<feature type="transmembrane region" description="Helical" evidence="7">
    <location>
        <begin position="95"/>
        <end position="112"/>
    </location>
</feature>
<sequence>MSNYLQPFIKIKAFARSTDFSKALLITIGVIAPMMLGYYLDHLSMGIAVGTGVIFSSPSSISGSLRNKRIGILLSALIATLVSFTGAYIPHSLLFQLPYLGLMTFILAFLAVYGFRASLVGFSGLFALVLSFANISSVDMAPYERSLLIGLGGVLYFVITALYDILAPKKQVDELLETAIDLCAGYIEARGKFLNRSVKRDAGLKKLFAVQSEFNEHLEKLREILLDSRHSSGTSSYYRNRFLVLGELVDLSELALTSPIPPVKMHEILGKYEHSLQAFVHLNRMQTQALKQIAHTDFKKKKVDLSNLKNALGQSQEIVSKMNSKEVESEDYIIFQNLSVLQENQTQRILNIAQILDRNKTDTKNIATNPKELEGFITKQDYSFQILLNNFTRSSPIFRHALRIAVVTVLGFGLGSLFKLQNPYWILLTIIVIMRPSYGLTKERSKNRIIGTLIGAVLATLIVYFIRDVMLYRILAVCSFTMALATLQKNYRTAAFFITLSIIFGYALLRPDILNVIQFRVVDTLAGAGLAALANFFFWPTREVKGLKNNLADSLIANRNYLEVISSHYETKEQIQTQYKLARKKAFLATANLNAAIQRLLQEPASSGQLTGKLYELVVLNHAFLGALASMGAYLRNHNTTHIEDVFISYKSQILQNLDAAIFLIQKNNAPLESSFSVESIEDTVAATYVADERNEAHILTAQLRWLKNLSEDFNKQLKQLNS</sequence>
<evidence type="ECO:0000256" key="5">
    <source>
        <dbReference type="ARBA" id="ARBA00023136"/>
    </source>
</evidence>
<feature type="transmembrane region" description="Helical" evidence="7">
    <location>
        <begin position="401"/>
        <end position="418"/>
    </location>
</feature>
<comment type="caution">
    <text evidence="10">The sequence shown here is derived from an EMBL/GenBank/DDBJ whole genome shotgun (WGS) entry which is preliminary data.</text>
</comment>
<evidence type="ECO:0000256" key="4">
    <source>
        <dbReference type="ARBA" id="ARBA00022989"/>
    </source>
</evidence>
<protein>
    <submittedName>
        <fullName evidence="10">Putative membrane protein YccC</fullName>
    </submittedName>
</protein>
<dbReference type="Pfam" id="PF12805">
    <property type="entry name" value="FUSC-like"/>
    <property type="match status" value="1"/>
</dbReference>